<dbReference type="Pfam" id="PF01136">
    <property type="entry name" value="Peptidase_U32"/>
    <property type="match status" value="1"/>
</dbReference>
<sequence>MAKAEILAPVGNEKMLEAGLAAGADSFYMAVDDFGARAYAKNFDIDNVCQYIDLIHLFGKKVFVTMNILIKDQEIEKAISYAKKLYEYGVDALIIQDLGFFTLLKEKVPGLDLHASTQMAVRDYYGAKAMMELGFDRVVIARETPIEELRKIASLPVEKEVFVHGSLCVSYSGECLMSSYFGARSANRGRCAGICRQKYELISDGKSLGKDYFLNMKDLNVIDELDDLLDIGIDCLKIEGRMKTPEYVYTSVKNYREKIDNLSYNKENLRDISNRGYTKGFIFGQNKDYISLEKDNKHRSLGKVDKDKKGKFFISNSHLVIGDNLEVTTDKNKKLPFTTTRAYKKDTKIYLDNYKDAKLGSDVLMLNSPRITSDLDKGLGDYKNLPIDIKFVGHMSDYPKLYLSYGDYKTVYQLENPLEEAKNISITEEDIRANLSKFGDEIFTPNHIEIDMDSNIFIRKKDINKLRRSGVEKLKDEILKKFHRAPVDIPIETINLDKGHVREVNIELKTTKVSPEKLKDFDNVYINQYDDKYKGLSLYLNLPSHKDYKIDELIKFIKAKDIKGVVFNNYRDLNFVSNFRENNIKIRIGRYLNVFNRFTYKFYQDFAEMISASVEETFASINENAENFPVEILAYGRMELMNMRHCPFSTIKKCGLVGCETCKFNSAEMINESGNRLKIIRNEVLSVIYPNKASKVDKEKLSQKVSLLVSAFDDKDIDEFYKSKEIDNLNYDRGVI</sequence>
<proteinExistence type="predicted"/>
<dbReference type="GO" id="GO:0016787">
    <property type="term" value="F:hydrolase activity"/>
    <property type="evidence" value="ECO:0007669"/>
    <property type="project" value="UniProtKB-KW"/>
</dbReference>
<keyword evidence="2" id="KW-0378">Hydrolase</keyword>
<name>F0GTS4_9FIRM</name>
<dbReference type="RefSeq" id="WP_004834029.1">
    <property type="nucleotide sequence ID" value="NZ_AEXM01000008.1"/>
</dbReference>
<dbReference type="PATRIC" id="fig|879305.3.peg.203"/>
<accession>F0GTS4</accession>
<dbReference type="Pfam" id="PF12392">
    <property type="entry name" value="DUF3656"/>
    <property type="match status" value="1"/>
</dbReference>
<dbReference type="InterPro" id="IPR020988">
    <property type="entry name" value="Pept_U32_collagenase"/>
</dbReference>
<dbReference type="EC" id="3.4.-.-" evidence="2"/>
<evidence type="ECO:0000313" key="3">
    <source>
        <dbReference type="Proteomes" id="UP000005286"/>
    </source>
</evidence>
<feature type="domain" description="Peptidase U32 collagenase" evidence="1">
    <location>
        <begin position="375"/>
        <end position="478"/>
    </location>
</feature>
<protein>
    <submittedName>
        <fullName evidence="2">Peptidase, U32 family</fullName>
        <ecNumber evidence="2">3.4.-.-</ecNumber>
    </submittedName>
</protein>
<reference evidence="2 3" key="1">
    <citation type="submission" date="2011-01" db="EMBL/GenBank/DDBJ databases">
        <authorList>
            <person name="Durkin A.S."/>
            <person name="Madupu R."/>
            <person name="Torralba M."/>
            <person name="Gillis M."/>
            <person name="Methe B."/>
            <person name="Sutton G."/>
            <person name="Nelson K.E."/>
        </authorList>
    </citation>
    <scope>NUCLEOTIDE SEQUENCE [LARGE SCALE GENOMIC DNA]</scope>
    <source>
        <strain evidence="2 3">ACS-065-V-Col13</strain>
    </source>
</reference>
<dbReference type="AlphaFoldDB" id="F0GTS4"/>
<dbReference type="Proteomes" id="UP000005286">
    <property type="component" value="Unassembled WGS sequence"/>
</dbReference>
<comment type="caution">
    <text evidence="2">The sequence shown here is derived from an EMBL/GenBank/DDBJ whole genome shotgun (WGS) entry which is preliminary data.</text>
</comment>
<dbReference type="PROSITE" id="PS01276">
    <property type="entry name" value="PEPTIDASE_U32"/>
    <property type="match status" value="1"/>
</dbReference>
<dbReference type="PANTHER" id="PTHR30217">
    <property type="entry name" value="PEPTIDASE U32 FAMILY"/>
    <property type="match status" value="1"/>
</dbReference>
<dbReference type="STRING" id="879305.HMPREF9290_0005"/>
<dbReference type="PANTHER" id="PTHR30217:SF10">
    <property type="entry name" value="23S RRNA 5-HYDROXYCYTIDINE C2501 SYNTHASE"/>
    <property type="match status" value="1"/>
</dbReference>
<dbReference type="EMBL" id="AEXM01000008">
    <property type="protein sequence ID" value="EGC82746.1"/>
    <property type="molecule type" value="Genomic_DNA"/>
</dbReference>
<dbReference type="InterPro" id="IPR001539">
    <property type="entry name" value="Peptidase_U32"/>
</dbReference>
<organism evidence="2 3">
    <name type="scientific">Anaerococcus prevotii ACS-065-V-Col13</name>
    <dbReference type="NCBI Taxonomy" id="879305"/>
    <lineage>
        <taxon>Bacteria</taxon>
        <taxon>Bacillati</taxon>
        <taxon>Bacillota</taxon>
        <taxon>Tissierellia</taxon>
        <taxon>Tissierellales</taxon>
        <taxon>Peptoniphilaceae</taxon>
        <taxon>Anaerococcus</taxon>
    </lineage>
</organism>
<dbReference type="InterPro" id="IPR051454">
    <property type="entry name" value="RNA/ubiquinone_mod_enzymes"/>
</dbReference>
<evidence type="ECO:0000259" key="1">
    <source>
        <dbReference type="Pfam" id="PF12392"/>
    </source>
</evidence>
<evidence type="ECO:0000313" key="2">
    <source>
        <dbReference type="EMBL" id="EGC82746.1"/>
    </source>
</evidence>
<gene>
    <name evidence="2" type="ORF">HMPREF9290_0005</name>
</gene>
<dbReference type="eggNOG" id="COG0826">
    <property type="taxonomic scope" value="Bacteria"/>
</dbReference>
<keyword evidence="3" id="KW-1185">Reference proteome</keyword>